<feature type="region of interest" description="Disordered" evidence="1">
    <location>
        <begin position="21"/>
        <end position="124"/>
    </location>
</feature>
<dbReference type="OrthoDB" id="3262516at2759"/>
<accession>A0A0C9U675</accession>
<gene>
    <name evidence="2" type="ORF">M422DRAFT_258852</name>
</gene>
<dbReference type="AlphaFoldDB" id="A0A0C9U675"/>
<sequence length="292" mass="30622">MPRSPLRPLCLPELVASPQTRADYIEANPPKFGPSGSRPPSLNDTTSFPIPPSPTSLKSFDSHRTSGLTAASLASPVATASTRTSLSVHNLPWNGESGSKRTSALSGMLSKAGIGTESSSKGWTLSSITSGLAEAATDKKPRASWSSAFGPSKSWFGGATPSEAEKPSTQKQIKLSPSMIAATAAVETPKAARPYSYPFPATRSPRVGTGLQYYTEQNPAPSDVRVQIPDPVSQDPPPAVQPFTTPVAASHVISVSPITSVIPQERPLESIPTRSLTHDSNVPDIRVSSGDI</sequence>
<keyword evidence="3" id="KW-1185">Reference proteome</keyword>
<organism evidence="2 3">
    <name type="scientific">Sphaerobolus stellatus (strain SS14)</name>
    <dbReference type="NCBI Taxonomy" id="990650"/>
    <lineage>
        <taxon>Eukaryota</taxon>
        <taxon>Fungi</taxon>
        <taxon>Dikarya</taxon>
        <taxon>Basidiomycota</taxon>
        <taxon>Agaricomycotina</taxon>
        <taxon>Agaricomycetes</taxon>
        <taxon>Phallomycetidae</taxon>
        <taxon>Geastrales</taxon>
        <taxon>Sphaerobolaceae</taxon>
        <taxon>Sphaerobolus</taxon>
    </lineage>
</organism>
<dbReference type="EMBL" id="KN837160">
    <property type="protein sequence ID" value="KIJ38483.1"/>
    <property type="molecule type" value="Genomic_DNA"/>
</dbReference>
<evidence type="ECO:0000256" key="1">
    <source>
        <dbReference type="SAM" id="MobiDB-lite"/>
    </source>
</evidence>
<evidence type="ECO:0000313" key="2">
    <source>
        <dbReference type="EMBL" id="KIJ38483.1"/>
    </source>
</evidence>
<evidence type="ECO:0000313" key="3">
    <source>
        <dbReference type="Proteomes" id="UP000054279"/>
    </source>
</evidence>
<dbReference type="HOGENOM" id="CLU_953667_0_0_1"/>
<feature type="compositionally biased region" description="Polar residues" evidence="1">
    <location>
        <begin position="96"/>
        <end position="105"/>
    </location>
</feature>
<feature type="compositionally biased region" description="Polar residues" evidence="1">
    <location>
        <begin position="78"/>
        <end position="88"/>
    </location>
</feature>
<dbReference type="Proteomes" id="UP000054279">
    <property type="component" value="Unassembled WGS sequence"/>
</dbReference>
<name>A0A0C9U675_SPHS4</name>
<reference evidence="2 3" key="1">
    <citation type="submission" date="2014-06" db="EMBL/GenBank/DDBJ databases">
        <title>Evolutionary Origins and Diversification of the Mycorrhizal Mutualists.</title>
        <authorList>
            <consortium name="DOE Joint Genome Institute"/>
            <consortium name="Mycorrhizal Genomics Consortium"/>
            <person name="Kohler A."/>
            <person name="Kuo A."/>
            <person name="Nagy L.G."/>
            <person name="Floudas D."/>
            <person name="Copeland A."/>
            <person name="Barry K.W."/>
            <person name="Cichocki N."/>
            <person name="Veneault-Fourrey C."/>
            <person name="LaButti K."/>
            <person name="Lindquist E.A."/>
            <person name="Lipzen A."/>
            <person name="Lundell T."/>
            <person name="Morin E."/>
            <person name="Murat C."/>
            <person name="Riley R."/>
            <person name="Ohm R."/>
            <person name="Sun H."/>
            <person name="Tunlid A."/>
            <person name="Henrissat B."/>
            <person name="Grigoriev I.V."/>
            <person name="Hibbett D.S."/>
            <person name="Martin F."/>
        </authorList>
    </citation>
    <scope>NUCLEOTIDE SEQUENCE [LARGE SCALE GENOMIC DNA]</scope>
    <source>
        <strain evidence="2 3">SS14</strain>
    </source>
</reference>
<proteinExistence type="predicted"/>
<protein>
    <submittedName>
        <fullName evidence="2">Uncharacterized protein</fullName>
    </submittedName>
</protein>
<feature type="region of interest" description="Disordered" evidence="1">
    <location>
        <begin position="263"/>
        <end position="292"/>
    </location>
</feature>